<feature type="domain" description="Mannitol dehydrogenase N-terminal" evidence="2">
    <location>
        <begin position="28"/>
        <end position="278"/>
    </location>
</feature>
<dbReference type="InterPro" id="IPR013131">
    <property type="entry name" value="Mannitol_DH_N"/>
</dbReference>
<comment type="caution">
    <text evidence="4">The sequence shown here is derived from an EMBL/GenBank/DDBJ whole genome shotgun (WGS) entry which is preliminary data.</text>
</comment>
<dbReference type="Gene3D" id="1.10.1040.10">
    <property type="entry name" value="N-(1-d-carboxylethyl)-l-norvaline Dehydrogenase, domain 2"/>
    <property type="match status" value="1"/>
</dbReference>
<sequence>MELNRATLRSLPPGLHIPSYDPAAVTAGIVHLGPGNFHRAHMARYAHDLMERRADALAWGILGAGLMPPDRRIVDALAPQDGLYTLLERGEGEECATVIGSLAEVTFAGESSAALLRAMEAPAIRIVSLTVTENGYCIDRATRRLDPANPLIQADLAAPEAPRSAIGVITEALRRRRRAGAAAFTVMSCDNLQHNGQVLRDAVLVFAALRDPSLARWIEDKAAFPSTMVDRITPGTTDEDRQSLEARHGFRDRWPVPCETFHQWVIEDRFAAGRPPWEEVGAQLVPDVGPYEFMKLRLLNASHHTIAGLGVLLGHAHVSDCMADADLAALMRAVMDRETGPTVPPVPGIDLDAYKDSVTARFANPAIRDTPGRIVADGSPNIVLEPLRDRLRAGQPVDLLALAVAAWMRCARGEDEAGRPVALRHALAPLLRERAAAGGADPGPLLAVEAVFGDLAAQPAFTGPLRRWLQSLYASGARATLSAARERLDF</sequence>
<dbReference type="SUPFAM" id="SSF48179">
    <property type="entry name" value="6-phosphogluconate dehydrogenase C-terminal domain-like"/>
    <property type="match status" value="1"/>
</dbReference>
<dbReference type="PANTHER" id="PTHR43362:SF1">
    <property type="entry name" value="MANNITOL DEHYDROGENASE 2-RELATED"/>
    <property type="match status" value="1"/>
</dbReference>
<reference evidence="4 5" key="1">
    <citation type="submission" date="2021-01" db="EMBL/GenBank/DDBJ databases">
        <title>Belnapia mucosa sp. nov. and Belnapia arida sp. nov., isolated from the Tabernas Desert (Almeria, Spain).</title>
        <authorList>
            <person name="Molina-Menor E."/>
            <person name="Vidal-Verdu A."/>
            <person name="Calonge A."/>
            <person name="Satari L."/>
            <person name="Pereto J."/>
            <person name="Porcar M."/>
        </authorList>
    </citation>
    <scope>NUCLEOTIDE SEQUENCE [LARGE SCALE GENOMIC DNA]</scope>
    <source>
        <strain evidence="4 5">T18</strain>
    </source>
</reference>
<evidence type="ECO:0000259" key="3">
    <source>
        <dbReference type="Pfam" id="PF08125"/>
    </source>
</evidence>
<accession>A0ABS1U6W6</accession>
<feature type="domain" description="Mannitol dehydrogenase C-terminal" evidence="3">
    <location>
        <begin position="287"/>
        <end position="471"/>
    </location>
</feature>
<organism evidence="4 5">
    <name type="scientific">Belnapia arida</name>
    <dbReference type="NCBI Taxonomy" id="2804533"/>
    <lineage>
        <taxon>Bacteria</taxon>
        <taxon>Pseudomonadati</taxon>
        <taxon>Pseudomonadota</taxon>
        <taxon>Alphaproteobacteria</taxon>
        <taxon>Acetobacterales</taxon>
        <taxon>Roseomonadaceae</taxon>
        <taxon>Belnapia</taxon>
    </lineage>
</organism>
<dbReference type="InterPro" id="IPR000669">
    <property type="entry name" value="Mannitol_DH"/>
</dbReference>
<evidence type="ECO:0000259" key="2">
    <source>
        <dbReference type="Pfam" id="PF01232"/>
    </source>
</evidence>
<dbReference type="SUPFAM" id="SSF51735">
    <property type="entry name" value="NAD(P)-binding Rossmann-fold domains"/>
    <property type="match status" value="1"/>
</dbReference>
<evidence type="ECO:0000313" key="4">
    <source>
        <dbReference type="EMBL" id="MBL6080408.1"/>
    </source>
</evidence>
<protein>
    <submittedName>
        <fullName evidence="4">Mannitol dehydrogenase family protein</fullName>
    </submittedName>
</protein>
<dbReference type="PANTHER" id="PTHR43362">
    <property type="entry name" value="MANNITOL DEHYDROGENASE DSF1-RELATED"/>
    <property type="match status" value="1"/>
</dbReference>
<proteinExistence type="predicted"/>
<dbReference type="InterPro" id="IPR013118">
    <property type="entry name" value="Mannitol_DH_C"/>
</dbReference>
<name>A0ABS1U6W6_9PROT</name>
<gene>
    <name evidence="4" type="ORF">JMJ56_20535</name>
</gene>
<dbReference type="Pfam" id="PF08125">
    <property type="entry name" value="Mannitol_dh_C"/>
    <property type="match status" value="1"/>
</dbReference>
<keyword evidence="5" id="KW-1185">Reference proteome</keyword>
<dbReference type="EMBL" id="JAETWB010000013">
    <property type="protein sequence ID" value="MBL6080408.1"/>
    <property type="molecule type" value="Genomic_DNA"/>
</dbReference>
<dbReference type="InterPro" id="IPR008927">
    <property type="entry name" value="6-PGluconate_DH-like_C_sf"/>
</dbReference>
<keyword evidence="1" id="KW-0560">Oxidoreductase</keyword>
<dbReference type="Proteomes" id="UP000660885">
    <property type="component" value="Unassembled WGS sequence"/>
</dbReference>
<dbReference type="Gene3D" id="3.40.50.720">
    <property type="entry name" value="NAD(P)-binding Rossmann-like Domain"/>
    <property type="match status" value="1"/>
</dbReference>
<dbReference type="Pfam" id="PF01232">
    <property type="entry name" value="Mannitol_dh"/>
    <property type="match status" value="1"/>
</dbReference>
<dbReference type="PRINTS" id="PR00084">
    <property type="entry name" value="MTLDHDRGNASE"/>
</dbReference>
<evidence type="ECO:0000313" key="5">
    <source>
        <dbReference type="Proteomes" id="UP000660885"/>
    </source>
</evidence>
<dbReference type="InterPro" id="IPR013328">
    <property type="entry name" value="6PGD_dom2"/>
</dbReference>
<dbReference type="InterPro" id="IPR036291">
    <property type="entry name" value="NAD(P)-bd_dom_sf"/>
</dbReference>
<evidence type="ECO:0000256" key="1">
    <source>
        <dbReference type="ARBA" id="ARBA00023002"/>
    </source>
</evidence>
<dbReference type="InterPro" id="IPR050988">
    <property type="entry name" value="Mannitol_DH/Oxidoreductase"/>
</dbReference>